<feature type="domain" description="Transcription regulator AsnC/Lrp ligand binding" evidence="1">
    <location>
        <begin position="7"/>
        <end position="77"/>
    </location>
</feature>
<comment type="caution">
    <text evidence="2">The sequence shown here is derived from an EMBL/GenBank/DDBJ whole genome shotgun (WGS) entry which is preliminary data.</text>
</comment>
<protein>
    <submittedName>
        <fullName evidence="2">Lrp/AsnC family transcriptional regulator</fullName>
    </submittedName>
</protein>
<dbReference type="InterPro" id="IPR019887">
    <property type="entry name" value="Tscrpt_reg_AsnC/Lrp_C"/>
</dbReference>
<dbReference type="AlphaFoldDB" id="A0A7C3UR17"/>
<dbReference type="SUPFAM" id="SSF54909">
    <property type="entry name" value="Dimeric alpha+beta barrel"/>
    <property type="match status" value="1"/>
</dbReference>
<dbReference type="InterPro" id="IPR011008">
    <property type="entry name" value="Dimeric_a/b-barrel"/>
</dbReference>
<dbReference type="Pfam" id="PF01037">
    <property type="entry name" value="AsnC_trans_reg"/>
    <property type="match status" value="1"/>
</dbReference>
<gene>
    <name evidence="2" type="ORF">ENX07_04895</name>
</gene>
<evidence type="ECO:0000313" key="2">
    <source>
        <dbReference type="EMBL" id="HGE99390.1"/>
    </source>
</evidence>
<dbReference type="Gene3D" id="3.30.70.920">
    <property type="match status" value="1"/>
</dbReference>
<sequence>MSASAYVLINVQVNRVRKVYEELMKIKEITLIDAISGPFDIIVSLTAPDFNTLGKIVIDKIQSIPGVERTLTCQVIRFEP</sequence>
<organism evidence="2">
    <name type="scientific">candidate division WOR-3 bacterium</name>
    <dbReference type="NCBI Taxonomy" id="2052148"/>
    <lineage>
        <taxon>Bacteria</taxon>
        <taxon>Bacteria division WOR-3</taxon>
    </lineage>
</organism>
<evidence type="ECO:0000259" key="1">
    <source>
        <dbReference type="Pfam" id="PF01037"/>
    </source>
</evidence>
<dbReference type="EMBL" id="DTMQ01000033">
    <property type="protein sequence ID" value="HGE99390.1"/>
    <property type="molecule type" value="Genomic_DNA"/>
</dbReference>
<accession>A0A7C3UR17</accession>
<name>A0A7C3UR17_UNCW3</name>
<proteinExistence type="predicted"/>
<reference evidence="2" key="1">
    <citation type="journal article" date="2020" name="mSystems">
        <title>Genome- and Community-Level Interaction Insights into Carbon Utilization and Element Cycling Functions of Hydrothermarchaeota in Hydrothermal Sediment.</title>
        <authorList>
            <person name="Zhou Z."/>
            <person name="Liu Y."/>
            <person name="Xu W."/>
            <person name="Pan J."/>
            <person name="Luo Z.H."/>
            <person name="Li M."/>
        </authorList>
    </citation>
    <scope>NUCLEOTIDE SEQUENCE [LARGE SCALE GENOMIC DNA]</scope>
    <source>
        <strain evidence="2">SpSt-906</strain>
    </source>
</reference>